<keyword evidence="2" id="KW-1185">Reference proteome</keyword>
<name>A0A0X8H197_9FIRM</name>
<sequence>MEKMCQIIIAEGNEQVIAPNGAVTNRLVQPVLAFRLPFVPSALSFHVMFVTTGYTFKEGLSFGFNIEDPEGNSVFGQAPQTIPPIGQDFDNFNLNLDVKNTAFMKVGIHTIIATIDGDVYKLRFTIEADKIYKYED</sequence>
<accession>A0A0X8H197</accession>
<reference evidence="1 2" key="1">
    <citation type="submission" date="2015-10" db="EMBL/GenBank/DDBJ databases">
        <title>Erysipelothrix larvae sp. LV19 isolated from the larval gut of the rhinoceros beetle, Trypoxylus dichotomus.</title>
        <authorList>
            <person name="Lim S."/>
            <person name="Kim B.-C."/>
        </authorList>
    </citation>
    <scope>NUCLEOTIDE SEQUENCE [LARGE SCALE GENOMIC DNA]</scope>
    <source>
        <strain evidence="1 2">LV19</strain>
    </source>
</reference>
<dbReference type="KEGG" id="erl:AOC36_09595"/>
<dbReference type="STRING" id="1514105.AOC36_09595"/>
<gene>
    <name evidence="1" type="ORF">AOC36_09595</name>
</gene>
<dbReference type="RefSeq" id="WP_067633716.1">
    <property type="nucleotide sequence ID" value="NZ_CP013213.1"/>
</dbReference>
<dbReference type="EMBL" id="CP013213">
    <property type="protein sequence ID" value="AMC94226.1"/>
    <property type="molecule type" value="Genomic_DNA"/>
</dbReference>
<proteinExistence type="predicted"/>
<dbReference type="AlphaFoldDB" id="A0A0X8H197"/>
<organism evidence="1 2">
    <name type="scientific">Erysipelothrix larvae</name>
    <dbReference type="NCBI Taxonomy" id="1514105"/>
    <lineage>
        <taxon>Bacteria</taxon>
        <taxon>Bacillati</taxon>
        <taxon>Bacillota</taxon>
        <taxon>Erysipelotrichia</taxon>
        <taxon>Erysipelotrichales</taxon>
        <taxon>Erysipelotrichaceae</taxon>
        <taxon>Erysipelothrix</taxon>
    </lineage>
</organism>
<evidence type="ECO:0000313" key="1">
    <source>
        <dbReference type="EMBL" id="AMC94226.1"/>
    </source>
</evidence>
<evidence type="ECO:0000313" key="2">
    <source>
        <dbReference type="Proteomes" id="UP000063781"/>
    </source>
</evidence>
<dbReference type="Proteomes" id="UP000063781">
    <property type="component" value="Chromosome"/>
</dbReference>
<protein>
    <submittedName>
        <fullName evidence="1">Uncharacterized protein</fullName>
    </submittedName>
</protein>